<dbReference type="STRING" id="1514971.AUR64_14770"/>
<feature type="transmembrane region" description="Helical" evidence="1">
    <location>
        <begin position="184"/>
        <end position="208"/>
    </location>
</feature>
<evidence type="ECO:0008006" key="4">
    <source>
        <dbReference type="Google" id="ProtNLM"/>
    </source>
</evidence>
<gene>
    <name evidence="2" type="ORF">AUR64_14770</name>
</gene>
<sequence length="240" mass="25131">MRATTDETQRLDPIAAISAFGRATYSDLVTVVVLSVAASVASVPLVTLGAALLALVETMTDVVEGETTGQMVSERGRFAAFRKSFRRNLRRGLPLSLLAIGVVVTTYVYSTIALTIREPVFLLGALAGLYAVVVVVVVLFRAASLVARAPEPAGGDSDASSGLSATAALRDASYHLLETPSFSVLQCCFAALLLGLCVALGIAVVMLLPGWLALLEVVAFEETTGEGAERIVLAYRGELV</sequence>
<dbReference type="RefSeq" id="WP_058582215.1">
    <property type="nucleotide sequence ID" value="NZ_LOPU01000029.1"/>
</dbReference>
<accession>A0A0W1R6E8</accession>
<organism evidence="2 3">
    <name type="scientific">Haloprofundus marisrubri</name>
    <dbReference type="NCBI Taxonomy" id="1514971"/>
    <lineage>
        <taxon>Archaea</taxon>
        <taxon>Methanobacteriati</taxon>
        <taxon>Methanobacteriota</taxon>
        <taxon>Stenosarchaea group</taxon>
        <taxon>Halobacteria</taxon>
        <taxon>Halobacteriales</taxon>
        <taxon>Haloferacaceae</taxon>
        <taxon>Haloprofundus</taxon>
    </lineage>
</organism>
<dbReference type="EMBL" id="LOPU01000029">
    <property type="protein sequence ID" value="KTG09062.1"/>
    <property type="molecule type" value="Genomic_DNA"/>
</dbReference>
<keyword evidence="1" id="KW-1133">Transmembrane helix</keyword>
<name>A0A0W1R6E8_9EURY</name>
<keyword evidence="3" id="KW-1185">Reference proteome</keyword>
<feature type="transmembrane region" description="Helical" evidence="1">
    <location>
        <begin position="120"/>
        <end position="140"/>
    </location>
</feature>
<evidence type="ECO:0000256" key="1">
    <source>
        <dbReference type="SAM" id="Phobius"/>
    </source>
</evidence>
<feature type="transmembrane region" description="Helical" evidence="1">
    <location>
        <begin position="92"/>
        <end position="114"/>
    </location>
</feature>
<keyword evidence="1" id="KW-0472">Membrane</keyword>
<evidence type="ECO:0000313" key="3">
    <source>
        <dbReference type="Proteomes" id="UP000054387"/>
    </source>
</evidence>
<protein>
    <recommendedName>
        <fullName evidence="4">DUF624 domain-containing protein</fullName>
    </recommendedName>
</protein>
<dbReference type="OrthoDB" id="382876at2157"/>
<proteinExistence type="predicted"/>
<comment type="caution">
    <text evidence="2">The sequence shown here is derived from an EMBL/GenBank/DDBJ whole genome shotgun (WGS) entry which is preliminary data.</text>
</comment>
<reference evidence="2 3" key="1">
    <citation type="submission" date="2015-12" db="EMBL/GenBank/DDBJ databases">
        <title>Haloprofundus marisrubri gen. nov., sp. nov., an extremely halophilic archaeon isolated from the Discovery deep brine-seawater interface in the Red Sea.</title>
        <authorList>
            <person name="Zhang G."/>
            <person name="Stingl U."/>
            <person name="Rashid M."/>
        </authorList>
    </citation>
    <scope>NUCLEOTIDE SEQUENCE [LARGE SCALE GENOMIC DNA]</scope>
    <source>
        <strain evidence="2 3">SB9</strain>
    </source>
</reference>
<dbReference type="Proteomes" id="UP000054387">
    <property type="component" value="Unassembled WGS sequence"/>
</dbReference>
<keyword evidence="1" id="KW-0812">Transmembrane</keyword>
<feature type="transmembrane region" description="Helical" evidence="1">
    <location>
        <begin position="28"/>
        <end position="56"/>
    </location>
</feature>
<dbReference type="AlphaFoldDB" id="A0A0W1R6E8"/>
<evidence type="ECO:0000313" key="2">
    <source>
        <dbReference type="EMBL" id="KTG09062.1"/>
    </source>
</evidence>